<keyword evidence="8 27" id="KW-0479">Metal-binding</keyword>
<feature type="chain" id="PRO_5042143472" description="Sphingomyelin phosphodiesterase" evidence="29">
    <location>
        <begin position="25"/>
        <end position="592"/>
    </location>
</feature>
<evidence type="ECO:0000256" key="29">
    <source>
        <dbReference type="SAM" id="SignalP"/>
    </source>
</evidence>
<evidence type="ECO:0000256" key="26">
    <source>
        <dbReference type="PIRNR" id="PIRNR000948"/>
    </source>
</evidence>
<feature type="binding site" evidence="27">
    <location>
        <position position="243"/>
    </location>
    <ligand>
        <name>Zn(2+)</name>
        <dbReference type="ChEBI" id="CHEBI:29105"/>
        <label>1</label>
    </ligand>
</feature>
<comment type="cofactor">
    <cofactor evidence="27">
        <name>Zn(2+)</name>
        <dbReference type="ChEBI" id="CHEBI:29105"/>
    </cofactor>
    <text evidence="27">Binds 2 Zn(2+) ions per subunit.</text>
</comment>
<evidence type="ECO:0000256" key="10">
    <source>
        <dbReference type="ARBA" id="ARBA00022801"/>
    </source>
</evidence>
<keyword evidence="6" id="KW-0597">Phosphoprotein</keyword>
<keyword evidence="16 26" id="KW-0326">Glycosidase</keyword>
<dbReference type="InterPro" id="IPR004843">
    <property type="entry name" value="Calcineurin-like_PHP"/>
</dbReference>
<keyword evidence="32" id="KW-1185">Reference proteome</keyword>
<evidence type="ECO:0000256" key="25">
    <source>
        <dbReference type="ARBA" id="ARBA00069549"/>
    </source>
</evidence>
<keyword evidence="15" id="KW-0458">Lysosome</keyword>
<dbReference type="GO" id="GO:0006685">
    <property type="term" value="P:sphingomyelin catabolic process"/>
    <property type="evidence" value="ECO:0007669"/>
    <property type="project" value="UniProtKB-UniRule"/>
</dbReference>
<comment type="catalytic activity">
    <reaction evidence="17">
        <text>a sphingomyelin + H2O = phosphocholine + an N-acylsphing-4-enine + H(+)</text>
        <dbReference type="Rhea" id="RHEA:19253"/>
        <dbReference type="ChEBI" id="CHEBI:15377"/>
        <dbReference type="ChEBI" id="CHEBI:15378"/>
        <dbReference type="ChEBI" id="CHEBI:17636"/>
        <dbReference type="ChEBI" id="CHEBI:52639"/>
        <dbReference type="ChEBI" id="CHEBI:295975"/>
        <dbReference type="EC" id="3.1.4.12"/>
    </reaction>
    <physiologicalReaction direction="left-to-right" evidence="17">
        <dbReference type="Rhea" id="RHEA:19254"/>
    </physiologicalReaction>
</comment>
<keyword evidence="9 29" id="KW-0732">Signal</keyword>
<evidence type="ECO:0000256" key="22">
    <source>
        <dbReference type="ARBA" id="ARBA00057858"/>
    </source>
</evidence>
<feature type="binding site" evidence="27">
    <location>
        <position position="171"/>
    </location>
    <ligand>
        <name>Zn(2+)</name>
        <dbReference type="ChEBI" id="CHEBI:29105"/>
        <label>1</label>
    </ligand>
</feature>
<evidence type="ECO:0000313" key="32">
    <source>
        <dbReference type="Proteomes" id="UP001249851"/>
    </source>
</evidence>
<evidence type="ECO:0000256" key="7">
    <source>
        <dbReference type="ARBA" id="ARBA00022677"/>
    </source>
</evidence>
<feature type="signal peptide" evidence="29">
    <location>
        <begin position="1"/>
        <end position="24"/>
    </location>
</feature>
<dbReference type="Pfam" id="PF19272">
    <property type="entry name" value="ASMase_C"/>
    <property type="match status" value="1"/>
</dbReference>
<comment type="catalytic activity">
    <reaction evidence="18">
        <text>a 1,2-diacyl-sn-glycero-3-phosphocholine + H2O = phosphocholine + a 1,2-diacyl-sn-glycerol + H(+)</text>
        <dbReference type="Rhea" id="RHEA:10604"/>
        <dbReference type="ChEBI" id="CHEBI:15377"/>
        <dbReference type="ChEBI" id="CHEBI:15378"/>
        <dbReference type="ChEBI" id="CHEBI:17815"/>
        <dbReference type="ChEBI" id="CHEBI:57643"/>
        <dbReference type="ChEBI" id="CHEBI:295975"/>
        <dbReference type="EC" id="3.1.4.3"/>
    </reaction>
    <physiologicalReaction direction="left-to-right" evidence="18">
        <dbReference type="Rhea" id="RHEA:10605"/>
    </physiologicalReaction>
</comment>
<evidence type="ECO:0000256" key="14">
    <source>
        <dbReference type="ARBA" id="ARBA00023180"/>
    </source>
</evidence>
<evidence type="ECO:0000256" key="15">
    <source>
        <dbReference type="ARBA" id="ARBA00023228"/>
    </source>
</evidence>
<accession>A0AAD9PVP7</accession>
<dbReference type="SUPFAM" id="SSF56300">
    <property type="entry name" value="Metallo-dependent phosphatases"/>
    <property type="match status" value="1"/>
</dbReference>
<evidence type="ECO:0000256" key="17">
    <source>
        <dbReference type="ARBA" id="ARBA00047268"/>
    </source>
</evidence>
<feature type="disulfide bond" evidence="28">
    <location>
        <begin position="186"/>
        <end position="191"/>
    </location>
</feature>
<evidence type="ECO:0000256" key="11">
    <source>
        <dbReference type="ARBA" id="ARBA00022833"/>
    </source>
</evidence>
<dbReference type="Proteomes" id="UP001249851">
    <property type="component" value="Unassembled WGS sequence"/>
</dbReference>
<feature type="disulfide bond" evidence="28">
    <location>
        <begin position="548"/>
        <end position="551"/>
    </location>
</feature>
<reference evidence="31" key="1">
    <citation type="journal article" date="2023" name="G3 (Bethesda)">
        <title>Whole genome assembly and annotation of the endangered Caribbean coral Acropora cervicornis.</title>
        <authorList>
            <person name="Selwyn J.D."/>
            <person name="Vollmer S.V."/>
        </authorList>
    </citation>
    <scope>NUCLEOTIDE SEQUENCE</scope>
    <source>
        <strain evidence="31">K2</strain>
    </source>
</reference>
<dbReference type="InterPro" id="IPR045473">
    <property type="entry name" value="ASM_C"/>
</dbReference>
<organism evidence="31 32">
    <name type="scientific">Acropora cervicornis</name>
    <name type="common">Staghorn coral</name>
    <dbReference type="NCBI Taxonomy" id="6130"/>
    <lineage>
        <taxon>Eukaryota</taxon>
        <taxon>Metazoa</taxon>
        <taxon>Cnidaria</taxon>
        <taxon>Anthozoa</taxon>
        <taxon>Hexacorallia</taxon>
        <taxon>Scleractinia</taxon>
        <taxon>Astrocoeniina</taxon>
        <taxon>Acroporidae</taxon>
        <taxon>Acropora</taxon>
    </lineage>
</organism>
<dbReference type="Gene3D" id="3.60.21.10">
    <property type="match status" value="1"/>
</dbReference>
<dbReference type="InterPro" id="IPR041805">
    <property type="entry name" value="ASMase/PPN1_MPP"/>
</dbReference>
<evidence type="ECO:0000256" key="6">
    <source>
        <dbReference type="ARBA" id="ARBA00022553"/>
    </source>
</evidence>
<keyword evidence="7" id="KW-0551">Lipid droplet</keyword>
<dbReference type="GO" id="GO:0046513">
    <property type="term" value="P:ceramide biosynthetic process"/>
    <property type="evidence" value="ECO:0007669"/>
    <property type="project" value="UniProtKB-ARBA"/>
</dbReference>
<feature type="disulfide bond" evidence="28">
    <location>
        <begin position="192"/>
        <end position="214"/>
    </location>
</feature>
<feature type="disulfide bond" evidence="28">
    <location>
        <begin position="57"/>
        <end position="122"/>
    </location>
</feature>
<name>A0AAD9PVP7_ACRCE</name>
<sequence length="592" mass="68172">MGVKRQVFVLVSLVFFSFAFVSFSKPLDEPNRFVSWMKRLDDDLRNKIMSKGACIACKLLTFLAQTAFLVEKVEDGVAYEAKMLCRNLHIEDDRVCLGVISEFKNEVFTVVDQVYLNPDEVCGLWLGPTCAHIRDPSGFWNITIPDKKPPVKPILPPKPGSPVMRVLQFSDVHIDHMYQEGSNPNCGEPLCCRSNDKPPGPGKPKAGKYGDYKCDLPPITFESMLKHINETHKDIDYVIWTGDIPPHNIWNQTRSDQISALKYAVQMVRRYLPELKVYPAVGNHESAPVNSFPPPVITGHNSNQWLRNSLAQYWNIWLPNDTIPTIEKGGFYTLLLSKGFRLVSLNMNYCNNMNWWLLIDNVDPAQQLQWLIDTLQQAEDNDEKVHIIGHILPGSSDCLKPWSWNYYKIVNRYQSTITAQFFAHTHSDEFEIFYDEKTRRIPTNIAFIGPSVTTYQTHNPGYRIYEVDGDYPNSSRVVLNHETYILDLVEANKGNVQWKFEYSAKEAYDMPSVLPEDWNNLVHRFSKNTTLFNKFYKYFWQSAPGHSCDGCRSYILCRLMTGRSHDSSACTLMQDPFSEEKREYLDESLAMC</sequence>
<dbReference type="GO" id="GO:0005811">
    <property type="term" value="C:lipid droplet"/>
    <property type="evidence" value="ECO:0007669"/>
    <property type="project" value="UniProtKB-SubCell"/>
</dbReference>
<feature type="binding site" evidence="27">
    <location>
        <position position="243"/>
    </location>
    <ligand>
        <name>Zn(2+)</name>
        <dbReference type="ChEBI" id="CHEBI:29105"/>
        <label>2</label>
    </ligand>
</feature>
<keyword evidence="11 27" id="KW-0862">Zinc</keyword>
<evidence type="ECO:0000256" key="4">
    <source>
        <dbReference type="ARBA" id="ARBA00008234"/>
    </source>
</evidence>
<evidence type="ECO:0000259" key="30">
    <source>
        <dbReference type="PROSITE" id="PS50015"/>
    </source>
</evidence>
<proteinExistence type="inferred from homology"/>
<evidence type="ECO:0000256" key="13">
    <source>
        <dbReference type="ARBA" id="ARBA00023157"/>
    </source>
</evidence>
<evidence type="ECO:0000256" key="27">
    <source>
        <dbReference type="PIRSR" id="PIRSR000948-1"/>
    </source>
</evidence>
<keyword evidence="5" id="KW-0964">Secreted</keyword>
<keyword evidence="12" id="KW-0443">Lipid metabolism</keyword>
<dbReference type="InterPro" id="IPR029052">
    <property type="entry name" value="Metallo-depent_PP-like"/>
</dbReference>
<dbReference type="GO" id="GO:0034480">
    <property type="term" value="F:phosphatidylcholine phospholipase C activity"/>
    <property type="evidence" value="ECO:0007669"/>
    <property type="project" value="UniProtKB-EC"/>
</dbReference>
<evidence type="ECO:0000256" key="2">
    <source>
        <dbReference type="ARBA" id="ARBA00004371"/>
    </source>
</evidence>
<dbReference type="InterPro" id="IPR008139">
    <property type="entry name" value="SaposinB_dom"/>
</dbReference>
<evidence type="ECO:0000256" key="19">
    <source>
        <dbReference type="ARBA" id="ARBA00051187"/>
    </source>
</evidence>
<evidence type="ECO:0000256" key="24">
    <source>
        <dbReference type="ARBA" id="ARBA00062722"/>
    </source>
</evidence>
<evidence type="ECO:0000256" key="5">
    <source>
        <dbReference type="ARBA" id="ARBA00022525"/>
    </source>
</evidence>
<feature type="disulfide bond" evidence="28">
    <location>
        <begin position="54"/>
        <end position="130"/>
    </location>
</feature>
<comment type="subcellular location">
    <subcellularLocation>
        <location evidence="3">Lipid droplet</location>
    </subcellularLocation>
    <subcellularLocation>
        <location evidence="2">Lysosome</location>
    </subcellularLocation>
    <subcellularLocation>
        <location evidence="1">Secreted</location>
        <location evidence="1">Extracellular space</location>
    </subcellularLocation>
</comment>
<feature type="binding site" evidence="27">
    <location>
        <position position="283"/>
    </location>
    <ligand>
        <name>Zn(2+)</name>
        <dbReference type="ChEBI" id="CHEBI:29105"/>
        <label>2</label>
    </ligand>
</feature>
<evidence type="ECO:0000256" key="18">
    <source>
        <dbReference type="ARBA" id="ARBA00048421"/>
    </source>
</evidence>
<dbReference type="GO" id="GO:0004767">
    <property type="term" value="F:sphingomyelin phosphodiesterase activity"/>
    <property type="evidence" value="ECO:0007669"/>
    <property type="project" value="UniProtKB-UniRule"/>
</dbReference>
<feature type="domain" description="Saposin B-type" evidence="30">
    <location>
        <begin position="50"/>
        <end position="134"/>
    </location>
</feature>
<dbReference type="GO" id="GO:0016020">
    <property type="term" value="C:membrane"/>
    <property type="evidence" value="ECO:0007669"/>
    <property type="project" value="GOC"/>
</dbReference>
<dbReference type="PANTHER" id="PTHR10340">
    <property type="entry name" value="SPHINGOMYELIN PHOSPHODIESTERASE"/>
    <property type="match status" value="1"/>
</dbReference>
<comment type="similarity">
    <text evidence="4 26">Belongs to the acid sphingomyelinase family.</text>
</comment>
<dbReference type="InterPro" id="IPR011160">
    <property type="entry name" value="Sphingomy_PDE"/>
</dbReference>
<dbReference type="FunFam" id="3.60.21.10:FF:000045">
    <property type="entry name" value="Sphingomyelin phosphodiesterase"/>
    <property type="match status" value="1"/>
</dbReference>
<dbReference type="PANTHER" id="PTHR10340:SF34">
    <property type="entry name" value="SPHINGOMYELIN PHOSPHODIESTERASE"/>
    <property type="match status" value="1"/>
</dbReference>
<dbReference type="SUPFAM" id="SSF47862">
    <property type="entry name" value="Saposin"/>
    <property type="match status" value="1"/>
</dbReference>
<evidence type="ECO:0000256" key="12">
    <source>
        <dbReference type="ARBA" id="ARBA00023098"/>
    </source>
</evidence>
<comment type="catalytic activity">
    <reaction evidence="20">
        <text>1,2-dihexadecanoyl-sn-glycero-3-phosphocholine + H2O = 1,2-dihexadecanoyl-sn-glycerol + phosphocholine + H(+)</text>
        <dbReference type="Rhea" id="RHEA:45304"/>
        <dbReference type="ChEBI" id="CHEBI:15377"/>
        <dbReference type="ChEBI" id="CHEBI:15378"/>
        <dbReference type="ChEBI" id="CHEBI:72999"/>
        <dbReference type="ChEBI" id="CHEBI:82929"/>
        <dbReference type="ChEBI" id="CHEBI:295975"/>
    </reaction>
    <physiologicalReaction direction="left-to-right" evidence="20">
        <dbReference type="Rhea" id="RHEA:45305"/>
    </physiologicalReaction>
</comment>
<feature type="binding site" evidence="27">
    <location>
        <position position="173"/>
    </location>
    <ligand>
        <name>Zn(2+)</name>
        <dbReference type="ChEBI" id="CHEBI:29105"/>
        <label>1</label>
    </ligand>
</feature>
<dbReference type="InterPro" id="IPR011001">
    <property type="entry name" value="Saposin-like"/>
</dbReference>
<dbReference type="PROSITE" id="PS50015">
    <property type="entry name" value="SAP_B"/>
    <property type="match status" value="1"/>
</dbReference>
<comment type="subunit">
    <text evidence="24">Monomer. Interacts with SORT1; the interaction is required for SMPD1 targeting to lysosomes.</text>
</comment>
<dbReference type="GO" id="GO:0016798">
    <property type="term" value="F:hydrolase activity, acting on glycosyl bonds"/>
    <property type="evidence" value="ECO:0007669"/>
    <property type="project" value="UniProtKB-KW"/>
</dbReference>
<dbReference type="GO" id="GO:0005764">
    <property type="term" value="C:lysosome"/>
    <property type="evidence" value="ECO:0007669"/>
    <property type="project" value="UniProtKB-SubCell"/>
</dbReference>
<keyword evidence="13 28" id="KW-1015">Disulfide bond</keyword>
<comment type="catalytic activity">
    <reaction evidence="19">
        <text>N-(octadecanoyl)-sphing-4-enine-1-phosphocholine + H2O = N-octadecanoylsphing-4-enine + phosphocholine + H(+)</text>
        <dbReference type="Rhea" id="RHEA:54284"/>
        <dbReference type="ChEBI" id="CHEBI:15377"/>
        <dbReference type="ChEBI" id="CHEBI:15378"/>
        <dbReference type="ChEBI" id="CHEBI:72961"/>
        <dbReference type="ChEBI" id="CHEBI:83358"/>
        <dbReference type="ChEBI" id="CHEBI:295975"/>
    </reaction>
    <physiologicalReaction direction="left-to-right" evidence="19">
        <dbReference type="Rhea" id="RHEA:54285"/>
    </physiologicalReaction>
</comment>
<evidence type="ECO:0000256" key="20">
    <source>
        <dbReference type="ARBA" id="ARBA00052601"/>
    </source>
</evidence>
<keyword evidence="14" id="KW-0325">Glycoprotein</keyword>
<dbReference type="GO" id="GO:0005615">
    <property type="term" value="C:extracellular space"/>
    <property type="evidence" value="ECO:0007669"/>
    <property type="project" value="TreeGrafter"/>
</dbReference>
<comment type="caution">
    <text evidence="31">The sequence shown here is derived from an EMBL/GenBank/DDBJ whole genome shotgun (WGS) entry which is preliminary data.</text>
</comment>
<feature type="disulfide bond" evidence="28">
    <location>
        <begin position="350"/>
        <end position="398"/>
    </location>
</feature>
<dbReference type="CDD" id="cd00842">
    <property type="entry name" value="MPP_ASMase"/>
    <property type="match status" value="1"/>
</dbReference>
<feature type="binding site" evidence="27">
    <location>
        <position position="424"/>
    </location>
    <ligand>
        <name>Zn(2+)</name>
        <dbReference type="ChEBI" id="CHEBI:29105"/>
        <label>2</label>
    </ligand>
</feature>
<comment type="function">
    <text evidence="23">In the lysosomes, converts sphingomyelin to ceramide. Plays an important role in the export of cholesterol from the intraendolysosomal membranes. Also has phospholipase C activities toward 1,2-diacylglycerolphosphocholine and 1,2-diacylglycerolphosphoglycerol. Modulates stress-induced apoptosis through the production of ceramide.</text>
</comment>
<feature type="binding site" evidence="27">
    <location>
        <position position="390"/>
    </location>
    <ligand>
        <name>Zn(2+)</name>
        <dbReference type="ChEBI" id="CHEBI:29105"/>
        <label>2</label>
    </ligand>
</feature>
<evidence type="ECO:0000256" key="21">
    <source>
        <dbReference type="ARBA" id="ARBA00053461"/>
    </source>
</evidence>
<evidence type="ECO:0000313" key="31">
    <source>
        <dbReference type="EMBL" id="KAK2549778.1"/>
    </source>
</evidence>
<evidence type="ECO:0000256" key="1">
    <source>
        <dbReference type="ARBA" id="ARBA00004239"/>
    </source>
</evidence>
<evidence type="ECO:0000256" key="3">
    <source>
        <dbReference type="ARBA" id="ARBA00004502"/>
    </source>
</evidence>
<evidence type="ECO:0000256" key="28">
    <source>
        <dbReference type="PIRSR" id="PIRSR000948-2"/>
    </source>
</evidence>
<keyword evidence="10 26" id="KW-0378">Hydrolase</keyword>
<dbReference type="Pfam" id="PF00149">
    <property type="entry name" value="Metallophos"/>
    <property type="match status" value="1"/>
</dbReference>
<evidence type="ECO:0000256" key="23">
    <source>
        <dbReference type="ARBA" id="ARBA00058748"/>
    </source>
</evidence>
<comment type="function">
    <text evidence="22">This form is generated following cleavage by CASP7 in the extracellular milieu in response to bacterial infection. It shows increased ability to convert sphingomyelin to ceramide and promotes plasma membrane repair. Plasma membrane repair by ceramide counteracts the action of gasdermin-D (GSDMD) perforin (PRF1) pores that are formed in response to bacterial infection.</text>
</comment>
<gene>
    <name evidence="31" type="ORF">P5673_029758</name>
</gene>
<reference evidence="31" key="2">
    <citation type="journal article" date="2023" name="Science">
        <title>Genomic signatures of disease resistance in endangered staghorn corals.</title>
        <authorList>
            <person name="Vollmer S.V."/>
            <person name="Selwyn J.D."/>
            <person name="Despard B.A."/>
            <person name="Roesel C.L."/>
        </authorList>
    </citation>
    <scope>NUCLEOTIDE SEQUENCE</scope>
    <source>
        <strain evidence="31">K2</strain>
    </source>
</reference>
<evidence type="ECO:0000256" key="8">
    <source>
        <dbReference type="ARBA" id="ARBA00022723"/>
    </source>
</evidence>
<evidence type="ECO:0000256" key="16">
    <source>
        <dbReference type="ARBA" id="ARBA00023295"/>
    </source>
</evidence>
<dbReference type="GO" id="GO:0046872">
    <property type="term" value="F:metal ion binding"/>
    <property type="evidence" value="ECO:0007669"/>
    <property type="project" value="UniProtKB-KW"/>
</dbReference>
<dbReference type="PIRSF" id="PIRSF000948">
    <property type="entry name" value="Sphingomy_PDE"/>
    <property type="match status" value="1"/>
</dbReference>
<protein>
    <recommendedName>
        <fullName evidence="25 26">Sphingomyelin phosphodiesterase</fullName>
    </recommendedName>
</protein>
<dbReference type="EMBL" id="JARQWQ010000121">
    <property type="protein sequence ID" value="KAK2549778.1"/>
    <property type="molecule type" value="Genomic_DNA"/>
</dbReference>
<evidence type="ECO:0000256" key="9">
    <source>
        <dbReference type="ARBA" id="ARBA00022729"/>
    </source>
</evidence>
<comment type="function">
    <text evidence="21">Converts sphingomyelin to ceramide. Exists as two enzymatic forms that arise from alternative trafficking of a single protein precursor, one that is targeted to the endolysosomal compartment, whereas the other is released extracellularly. However, in response to various forms of stress, lysosomal exocytosis may represent a major source of the secretory form.</text>
</comment>
<feature type="disulfide bond" evidence="28">
    <location>
        <begin position="85"/>
        <end position="96"/>
    </location>
</feature>
<dbReference type="AlphaFoldDB" id="A0AAD9PVP7"/>
<feature type="binding site" evidence="27">
    <location>
        <position position="426"/>
    </location>
    <ligand>
        <name>Zn(2+)</name>
        <dbReference type="ChEBI" id="CHEBI:29105"/>
        <label>1</label>
    </ligand>
</feature>